<name>A0A194AK05_9BACT</name>
<evidence type="ECO:0000313" key="2">
    <source>
        <dbReference type="EMBL" id="GAU09054.1"/>
    </source>
</evidence>
<evidence type="ECO:0000256" key="1">
    <source>
        <dbReference type="SAM" id="MobiDB-lite"/>
    </source>
</evidence>
<dbReference type="STRING" id="1592317.DPF_1774"/>
<dbReference type="Proteomes" id="UP000095200">
    <property type="component" value="Unassembled WGS sequence"/>
</dbReference>
<keyword evidence="3" id="KW-1185">Reference proteome</keyword>
<dbReference type="OrthoDB" id="5471843at2"/>
<organism evidence="2 3">
    <name type="scientific">Desulfoplanes formicivorans</name>
    <dbReference type="NCBI Taxonomy" id="1592317"/>
    <lineage>
        <taxon>Bacteria</taxon>
        <taxon>Pseudomonadati</taxon>
        <taxon>Thermodesulfobacteriota</taxon>
        <taxon>Desulfovibrionia</taxon>
        <taxon>Desulfovibrionales</taxon>
        <taxon>Desulfoplanaceae</taxon>
        <taxon>Desulfoplanes</taxon>
    </lineage>
</organism>
<reference evidence="3" key="1">
    <citation type="submission" date="2016-06" db="EMBL/GenBank/DDBJ databases">
        <title>Draft genome sequence of Desulfoplanes formicivorans strain Pf12B.</title>
        <authorList>
            <person name="Watanabe M."/>
            <person name="Kojima H."/>
            <person name="Fukui M."/>
        </authorList>
    </citation>
    <scope>NUCLEOTIDE SEQUENCE [LARGE SCALE GENOMIC DNA]</scope>
    <source>
        <strain evidence="3">Pf12B</strain>
    </source>
</reference>
<dbReference type="AlphaFoldDB" id="A0A194AK05"/>
<proteinExistence type="predicted"/>
<evidence type="ECO:0000313" key="3">
    <source>
        <dbReference type="Proteomes" id="UP000095200"/>
    </source>
</evidence>
<evidence type="ECO:0008006" key="4">
    <source>
        <dbReference type="Google" id="ProtNLM"/>
    </source>
</evidence>
<accession>A0A194AK05</accession>
<dbReference type="RefSeq" id="WP_069859193.1">
    <property type="nucleotide sequence ID" value="NZ_BDFE01000016.1"/>
</dbReference>
<protein>
    <recommendedName>
        <fullName evidence="4">S1 motif domain-containing protein</fullName>
    </recommendedName>
</protein>
<feature type="region of interest" description="Disordered" evidence="1">
    <location>
        <begin position="1"/>
        <end position="23"/>
    </location>
</feature>
<sequence>MRIGDRHHSFSSGRDRKESDRQRTFRSTYRVGDLVLGTLVDYQTDSMAWVQIDELRVLAQLTRKYSPGSQIGLVVTALHPDIILREARDQDRKRPQGLHLIV</sequence>
<gene>
    <name evidence="2" type="ORF">DPF_1774</name>
</gene>
<comment type="caution">
    <text evidence="2">The sequence shown here is derived from an EMBL/GenBank/DDBJ whole genome shotgun (WGS) entry which is preliminary data.</text>
</comment>
<dbReference type="EMBL" id="BDFE01000016">
    <property type="protein sequence ID" value="GAU09054.1"/>
    <property type="molecule type" value="Genomic_DNA"/>
</dbReference>